<dbReference type="Gene3D" id="1.10.10.60">
    <property type="entry name" value="Homeodomain-like"/>
    <property type="match status" value="2"/>
</dbReference>
<keyword evidence="3" id="KW-0010">Activator</keyword>
<comment type="caution">
    <text evidence="6">The sequence shown here is derived from an EMBL/GenBank/DDBJ whole genome shotgun (WGS) entry which is preliminary data.</text>
</comment>
<protein>
    <submittedName>
        <fullName evidence="6">Helix-turn-helix domain-containing protein</fullName>
    </submittedName>
</protein>
<name>A0A5C4SY29_9BACL</name>
<dbReference type="GO" id="GO:0043565">
    <property type="term" value="F:sequence-specific DNA binding"/>
    <property type="evidence" value="ECO:0007669"/>
    <property type="project" value="InterPro"/>
</dbReference>
<keyword evidence="1" id="KW-0805">Transcription regulation</keyword>
<keyword evidence="4" id="KW-0804">Transcription</keyword>
<dbReference type="Pfam" id="PF12833">
    <property type="entry name" value="HTH_18"/>
    <property type="match status" value="1"/>
</dbReference>
<dbReference type="GO" id="GO:0003700">
    <property type="term" value="F:DNA-binding transcription factor activity"/>
    <property type="evidence" value="ECO:0007669"/>
    <property type="project" value="InterPro"/>
</dbReference>
<accession>A0A5C4SY29</accession>
<dbReference type="AlphaFoldDB" id="A0A5C4SY29"/>
<dbReference type="PROSITE" id="PS00041">
    <property type="entry name" value="HTH_ARAC_FAMILY_1"/>
    <property type="match status" value="1"/>
</dbReference>
<keyword evidence="2" id="KW-0238">DNA-binding</keyword>
<keyword evidence="7" id="KW-1185">Reference proteome</keyword>
<dbReference type="SUPFAM" id="SSF46689">
    <property type="entry name" value="Homeodomain-like"/>
    <property type="match status" value="2"/>
</dbReference>
<evidence type="ECO:0000256" key="4">
    <source>
        <dbReference type="ARBA" id="ARBA00023163"/>
    </source>
</evidence>
<evidence type="ECO:0000256" key="1">
    <source>
        <dbReference type="ARBA" id="ARBA00023015"/>
    </source>
</evidence>
<dbReference type="SMART" id="SM00342">
    <property type="entry name" value="HTH_ARAC"/>
    <property type="match status" value="1"/>
</dbReference>
<dbReference type="PROSITE" id="PS01124">
    <property type="entry name" value="HTH_ARAC_FAMILY_2"/>
    <property type="match status" value="1"/>
</dbReference>
<evidence type="ECO:0000313" key="7">
    <source>
        <dbReference type="Proteomes" id="UP000307943"/>
    </source>
</evidence>
<dbReference type="InterPro" id="IPR018060">
    <property type="entry name" value="HTH_AraC"/>
</dbReference>
<dbReference type="InterPro" id="IPR037923">
    <property type="entry name" value="HTH-like"/>
</dbReference>
<dbReference type="EMBL" id="VDCQ01000102">
    <property type="protein sequence ID" value="TNJ57638.1"/>
    <property type="molecule type" value="Genomic_DNA"/>
</dbReference>
<dbReference type="OrthoDB" id="2541027at2"/>
<organism evidence="6 7">
    <name type="scientific">Paenibacillus hemerocallicola</name>
    <dbReference type="NCBI Taxonomy" id="1172614"/>
    <lineage>
        <taxon>Bacteria</taxon>
        <taxon>Bacillati</taxon>
        <taxon>Bacillota</taxon>
        <taxon>Bacilli</taxon>
        <taxon>Bacillales</taxon>
        <taxon>Paenibacillaceae</taxon>
        <taxon>Paenibacillus</taxon>
    </lineage>
</organism>
<gene>
    <name evidence="6" type="ORF">FE784_38395</name>
</gene>
<evidence type="ECO:0000256" key="2">
    <source>
        <dbReference type="ARBA" id="ARBA00023125"/>
    </source>
</evidence>
<dbReference type="InterPro" id="IPR018062">
    <property type="entry name" value="HTH_AraC-typ_CS"/>
</dbReference>
<dbReference type="PANTHER" id="PTHR46796">
    <property type="entry name" value="HTH-TYPE TRANSCRIPTIONAL ACTIVATOR RHAS-RELATED"/>
    <property type="match status" value="1"/>
</dbReference>
<dbReference type="InterPro" id="IPR009057">
    <property type="entry name" value="Homeodomain-like_sf"/>
</dbReference>
<evidence type="ECO:0000259" key="5">
    <source>
        <dbReference type="PROSITE" id="PS01124"/>
    </source>
</evidence>
<reference evidence="6 7" key="1">
    <citation type="submission" date="2019-05" db="EMBL/GenBank/DDBJ databases">
        <title>We sequenced the genome of Paenibacillus hemerocallicola KCTC 33185 for further insight into its adaptation and study the phylogeny of Paenibacillus.</title>
        <authorList>
            <person name="Narsing Rao M.P."/>
        </authorList>
    </citation>
    <scope>NUCLEOTIDE SEQUENCE [LARGE SCALE GENOMIC DNA]</scope>
    <source>
        <strain evidence="6 7">KCTC 33185</strain>
    </source>
</reference>
<dbReference type="Proteomes" id="UP000307943">
    <property type="component" value="Unassembled WGS sequence"/>
</dbReference>
<evidence type="ECO:0000256" key="3">
    <source>
        <dbReference type="ARBA" id="ARBA00023159"/>
    </source>
</evidence>
<dbReference type="SUPFAM" id="SSF51215">
    <property type="entry name" value="Regulatory protein AraC"/>
    <property type="match status" value="1"/>
</dbReference>
<sequence>MGGSPLQTDSFLRFHHAGDVTVKPGRRLGPRRIHDYELVYFPKSTRTLYTSAGVTYALDSPFALITRPGETHDYNFDPAIPTRHLFVHFDFVTDGIRQRYPKLLLEGAAPATVADGSLVPQLMKQLLYSFHHRPARWQSMAEMLLLTVMEEMEGSLEPDSGHLDPRAIPPQIANALQYIDTHANETIEVEQLAKMAGWSHEHFTRTFQRHVGHSPKEWMTKRRIGLAAQLLLQRSDSVKQIARAAGFADEYYFHRLFRRMMGMTATEYRRKYGDPRLREMAPPDDWGRFYPLNHIFILRSADKE</sequence>
<feature type="domain" description="HTH araC/xylS-type" evidence="5">
    <location>
        <begin position="173"/>
        <end position="271"/>
    </location>
</feature>
<evidence type="ECO:0000313" key="6">
    <source>
        <dbReference type="EMBL" id="TNJ57638.1"/>
    </source>
</evidence>
<proteinExistence type="predicted"/>
<dbReference type="InterPro" id="IPR050204">
    <property type="entry name" value="AraC_XylS_family_regulators"/>
</dbReference>